<feature type="non-terminal residue" evidence="1">
    <location>
        <position position="1"/>
    </location>
</feature>
<dbReference type="PANTHER" id="PTHR11692">
    <property type="entry name" value="BIFUNCTIONAL PURINE BIOSYNTHESIS PROTEIN PURH"/>
    <property type="match status" value="1"/>
</dbReference>
<dbReference type="Gene3D" id="3.40.140.20">
    <property type="match status" value="2"/>
</dbReference>
<dbReference type="PANTHER" id="PTHR11692:SF0">
    <property type="entry name" value="BIFUNCTIONAL PURINE BIOSYNTHESIS PROTEIN ATIC"/>
    <property type="match status" value="1"/>
</dbReference>
<evidence type="ECO:0000313" key="1">
    <source>
        <dbReference type="EMBL" id="SVB15391.1"/>
    </source>
</evidence>
<dbReference type="Pfam" id="PF01808">
    <property type="entry name" value="AICARFT_IMPCHas"/>
    <property type="match status" value="1"/>
</dbReference>
<dbReference type="GO" id="GO:0004643">
    <property type="term" value="F:phosphoribosylaminoimidazolecarboxamide formyltransferase activity"/>
    <property type="evidence" value="ECO:0007669"/>
    <property type="project" value="InterPro"/>
</dbReference>
<dbReference type="EMBL" id="UINC01030653">
    <property type="protein sequence ID" value="SVB15391.1"/>
    <property type="molecule type" value="Genomic_DNA"/>
</dbReference>
<sequence>ECIIAPGYEPGAIEVLSAKKNRRLLTLDPIEPRADEVRLRQLDGGWLAQVQGPPRIDWGEVKCVTERQVGTSEIALARFGSAVLAEVKSNAIILVTRTETGCATVGVGPGQTSRVEAVRIAARRAGKRARGSMMLSDAFFPFRDGIDAAHEIGVATVVQPGGSVRDQESIDAANEHGMAMLFTGTRLFLH</sequence>
<organism evidence="1">
    <name type="scientific">marine metagenome</name>
    <dbReference type="NCBI Taxonomy" id="408172"/>
    <lineage>
        <taxon>unclassified sequences</taxon>
        <taxon>metagenomes</taxon>
        <taxon>ecological metagenomes</taxon>
    </lineage>
</organism>
<accession>A0A382BPD3</accession>
<protein>
    <recommendedName>
        <fullName evidence="2">IMP cyclohydrolase</fullName>
    </recommendedName>
</protein>
<proteinExistence type="predicted"/>
<dbReference type="GO" id="GO:0006189">
    <property type="term" value="P:'de novo' IMP biosynthetic process"/>
    <property type="evidence" value="ECO:0007669"/>
    <property type="project" value="TreeGrafter"/>
</dbReference>
<dbReference type="AlphaFoldDB" id="A0A382BPD3"/>
<dbReference type="InterPro" id="IPR002695">
    <property type="entry name" value="PurH-like"/>
</dbReference>
<gene>
    <name evidence="1" type="ORF">METZ01_LOCUS168245</name>
</gene>
<reference evidence="1" key="1">
    <citation type="submission" date="2018-05" db="EMBL/GenBank/DDBJ databases">
        <authorList>
            <person name="Lanie J.A."/>
            <person name="Ng W.-L."/>
            <person name="Kazmierczak K.M."/>
            <person name="Andrzejewski T.M."/>
            <person name="Davidsen T.M."/>
            <person name="Wayne K.J."/>
            <person name="Tettelin H."/>
            <person name="Glass J.I."/>
            <person name="Rusch D."/>
            <person name="Podicherti R."/>
            <person name="Tsui H.-C.T."/>
            <person name="Winkler M.E."/>
        </authorList>
    </citation>
    <scope>NUCLEOTIDE SEQUENCE</scope>
</reference>
<name>A0A382BPD3_9ZZZZ</name>
<dbReference type="SUPFAM" id="SSF53927">
    <property type="entry name" value="Cytidine deaminase-like"/>
    <property type="match status" value="1"/>
</dbReference>
<dbReference type="SMART" id="SM00798">
    <property type="entry name" value="AICARFT_IMPCHas"/>
    <property type="match status" value="1"/>
</dbReference>
<dbReference type="GO" id="GO:0005829">
    <property type="term" value="C:cytosol"/>
    <property type="evidence" value="ECO:0007669"/>
    <property type="project" value="TreeGrafter"/>
</dbReference>
<dbReference type="InterPro" id="IPR024051">
    <property type="entry name" value="AICAR_Tfase_dup_dom_sf"/>
</dbReference>
<dbReference type="GO" id="GO:0003937">
    <property type="term" value="F:IMP cyclohydrolase activity"/>
    <property type="evidence" value="ECO:0007669"/>
    <property type="project" value="InterPro"/>
</dbReference>
<evidence type="ECO:0008006" key="2">
    <source>
        <dbReference type="Google" id="ProtNLM"/>
    </source>
</evidence>
<dbReference type="InterPro" id="IPR016193">
    <property type="entry name" value="Cytidine_deaminase-like"/>
</dbReference>